<dbReference type="Proteomes" id="UP000182306">
    <property type="component" value="Chromosome"/>
</dbReference>
<reference evidence="1 2" key="1">
    <citation type="submission" date="2015-10" db="EMBL/GenBank/DDBJ databases">
        <title>Genomic differences between typical nodule nitrogen-fixing rhizobial strains and those coming from bean seeds.</title>
        <authorList>
            <person name="Peralta H."/>
            <person name="Aguilar-Vera A."/>
            <person name="Diaz R."/>
            <person name="Mora Y."/>
            <person name="Martinez-Batallar G."/>
            <person name="Salazar E."/>
            <person name="Vargas-Lagunas C."/>
            <person name="Encarnacion S."/>
            <person name="Girard L."/>
            <person name="Mora J."/>
        </authorList>
    </citation>
    <scope>NUCLEOTIDE SEQUENCE [LARGE SCALE GENOMIC DNA]</scope>
    <source>
        <strain evidence="1 2">CFNEI 73</strain>
    </source>
</reference>
<evidence type="ECO:0000313" key="1">
    <source>
        <dbReference type="EMBL" id="APG89938.1"/>
    </source>
</evidence>
<dbReference type="NCBIfam" id="NF008334">
    <property type="entry name" value="PRK11119.1"/>
    <property type="match status" value="1"/>
</dbReference>
<dbReference type="Pfam" id="PF04069">
    <property type="entry name" value="OpuAC"/>
    <property type="match status" value="1"/>
</dbReference>
<gene>
    <name evidence="1" type="primary">prox</name>
    <name evidence="1" type="ORF">SAMCFNEI73_Ch0612</name>
</gene>
<organism evidence="1 2">
    <name type="scientific">Sinorhizobium americanum</name>
    <dbReference type="NCBI Taxonomy" id="194963"/>
    <lineage>
        <taxon>Bacteria</taxon>
        <taxon>Pseudomonadati</taxon>
        <taxon>Pseudomonadota</taxon>
        <taxon>Alphaproteobacteria</taxon>
        <taxon>Hyphomicrobiales</taxon>
        <taxon>Rhizobiaceae</taxon>
        <taxon>Sinorhizobium/Ensifer group</taxon>
        <taxon>Sinorhizobium</taxon>
    </lineage>
</organism>
<dbReference type="InterPro" id="IPR007210">
    <property type="entry name" value="ABC_Gly_betaine_transp_sub-bd"/>
</dbReference>
<dbReference type="CDD" id="cd13638">
    <property type="entry name" value="PBP2_EcProx_like"/>
    <property type="match status" value="1"/>
</dbReference>
<dbReference type="Gene3D" id="3.40.190.100">
    <property type="entry name" value="Glycine betaine-binding periplasmic protein, domain 2"/>
    <property type="match status" value="1"/>
</dbReference>
<dbReference type="RefSeq" id="WP_064252626.1">
    <property type="nucleotide sequence ID" value="NZ_CP013107.1"/>
</dbReference>
<evidence type="ECO:0000313" key="2">
    <source>
        <dbReference type="Proteomes" id="UP000182306"/>
    </source>
</evidence>
<dbReference type="GO" id="GO:0022857">
    <property type="term" value="F:transmembrane transporter activity"/>
    <property type="evidence" value="ECO:0007669"/>
    <property type="project" value="InterPro"/>
</dbReference>
<keyword evidence="2" id="KW-1185">Reference proteome</keyword>
<dbReference type="KEGG" id="same:SAMCFNEI73_Ch0612"/>
<accession>A0A1L3LIN0</accession>
<dbReference type="SUPFAM" id="SSF53850">
    <property type="entry name" value="Periplasmic binding protein-like II"/>
    <property type="match status" value="1"/>
</dbReference>
<name>A0A1L3LIN0_9HYPH</name>
<dbReference type="OrthoDB" id="9787902at2"/>
<dbReference type="AlphaFoldDB" id="A0A1L3LIN0"/>
<sequence>MKIKTTAALIASLLATTGAASAADQVNAAWSGITEELFQTFIVSEGLKELGYDVAEPTQTQVQLAHIAVGNGDLTFYAAHWEPLHEAFWKEAGGDEQLVRLGKLSSNSLQGYLIDKKTAESSSIKFIEDLKDPEKAKLFDTNGNGKADLYGCEPGWGCERVIEHQLDAYGLRDTVEHQQGGYFTIIPDAIERIKEGKPTLYYTWTPLWVSAVLKPGENVVWLNVKETSLPDDQSGNTSVEGLGNLGFPVNDQMVIANAVFVKNNPKAKKLFELLQIPIEDINAENQLVNEGEKSMEQIEKHATDWIAGHKEQWDKWIAEAKAAE</sequence>
<dbReference type="STRING" id="194963.SAMCFNEI73_Ch0612"/>
<dbReference type="EMBL" id="CP013107">
    <property type="protein sequence ID" value="APG89938.1"/>
    <property type="molecule type" value="Genomic_DNA"/>
</dbReference>
<proteinExistence type="predicted"/>
<protein>
    <submittedName>
        <fullName evidence="1">Prox protein</fullName>
    </submittedName>
</protein>
<dbReference type="Gene3D" id="3.40.190.10">
    <property type="entry name" value="Periplasmic binding protein-like II"/>
    <property type="match status" value="1"/>
</dbReference>
<dbReference type="GO" id="GO:0043190">
    <property type="term" value="C:ATP-binding cassette (ABC) transporter complex"/>
    <property type="evidence" value="ECO:0007669"/>
    <property type="project" value="InterPro"/>
</dbReference>